<dbReference type="OrthoDB" id="4951845at2759"/>
<sequence>MSVKTPNTHPGISPGVVDSSKSNLTPNGSNLSGKPRPSVTQISRPFFTSSELSYLHSQTIADSKKLVFTQRKHQIFQFVFQIVKALKFPLRVLSTSMNYYQRFYLFNKFEDEEKDESTSDDNELEKDPYVVALTCVFLATKNEDCIKKLRDIQVVANKIRDIDETSKGHNGSGSNGASGGSRNSDSLAEAQRKAIMSLEFKLLQLIKFDFINGTVLTLDSIDSLTIQFCKKLGINYKISMFSWLIAFDIMSTPLCLMIPSHCISLAIIIVTLNLKPSQITTKFTPVEDLSEVNLEEILEGIDCYEQFRCPEPLVNEAIIYILDYYIHQMNYSILNEYIPAIDEETGKEQVFKFMELKSRFNDLTKMNQKSCLKRQLLESDEYLKVWDYSVAMKGSARFMLSNKRRRFSEEIDLEAV</sequence>
<dbReference type="Pfam" id="PF00134">
    <property type="entry name" value="Cyclin_N"/>
    <property type="match status" value="1"/>
</dbReference>
<evidence type="ECO:0000256" key="1">
    <source>
        <dbReference type="RuleBase" id="RU000383"/>
    </source>
</evidence>
<dbReference type="Proteomes" id="UP000094285">
    <property type="component" value="Unassembled WGS sequence"/>
</dbReference>
<dbReference type="RefSeq" id="XP_020065513.1">
    <property type="nucleotide sequence ID" value="XM_020211632.1"/>
</dbReference>
<dbReference type="CDD" id="cd20546">
    <property type="entry name" value="CYCLIN_SpCG1C_ScCTK2-like_rpt2"/>
    <property type="match status" value="1"/>
</dbReference>
<dbReference type="PANTHER" id="PTHR10026">
    <property type="entry name" value="CYCLIN"/>
    <property type="match status" value="1"/>
</dbReference>
<gene>
    <name evidence="4" type="ORF">CANTADRAFT_89941</name>
</gene>
<evidence type="ECO:0000259" key="3">
    <source>
        <dbReference type="SMART" id="SM00385"/>
    </source>
</evidence>
<dbReference type="InterPro" id="IPR013763">
    <property type="entry name" value="Cyclin-like_dom"/>
</dbReference>
<feature type="domain" description="Cyclin-like" evidence="3">
    <location>
        <begin position="77"/>
        <end position="204"/>
    </location>
</feature>
<dbReference type="SUPFAM" id="SSF47954">
    <property type="entry name" value="Cyclin-like"/>
    <property type="match status" value="2"/>
</dbReference>
<reference evidence="5" key="1">
    <citation type="submission" date="2016-05" db="EMBL/GenBank/DDBJ databases">
        <title>Comparative genomics of biotechnologically important yeasts.</title>
        <authorList>
            <consortium name="DOE Joint Genome Institute"/>
            <person name="Riley R."/>
            <person name="Haridas S."/>
            <person name="Wolfe K.H."/>
            <person name="Lopes M.R."/>
            <person name="Hittinger C.T."/>
            <person name="Goker M."/>
            <person name="Salamov A."/>
            <person name="Wisecaver J."/>
            <person name="Long T.M."/>
            <person name="Aerts A.L."/>
            <person name="Barry K."/>
            <person name="Choi C."/>
            <person name="Clum A."/>
            <person name="Coughlan A.Y."/>
            <person name="Deshpande S."/>
            <person name="Douglass A.P."/>
            <person name="Hanson S.J."/>
            <person name="Klenk H.-P."/>
            <person name="Labutti K."/>
            <person name="Lapidus A."/>
            <person name="Lindquist E."/>
            <person name="Lipzen A."/>
            <person name="Meier-Kolthoff J.P."/>
            <person name="Ohm R.A."/>
            <person name="Otillar R.P."/>
            <person name="Pangilinan J."/>
            <person name="Peng Y."/>
            <person name="Rokas A."/>
            <person name="Rosa C.A."/>
            <person name="Scheuner C."/>
            <person name="Sibirny A.A."/>
            <person name="Slot J.C."/>
            <person name="Stielow J.B."/>
            <person name="Sun H."/>
            <person name="Kurtzman C.P."/>
            <person name="Blackwell M."/>
            <person name="Grigoriev I.V."/>
            <person name="Jeffries T.W."/>
        </authorList>
    </citation>
    <scope>NUCLEOTIDE SEQUENCE [LARGE SCALE GENOMIC DNA]</scope>
    <source>
        <strain evidence="5">NRRL Y-17324</strain>
    </source>
</reference>
<dbReference type="EMBL" id="KV453911">
    <property type="protein sequence ID" value="ODV80391.1"/>
    <property type="molecule type" value="Genomic_DNA"/>
</dbReference>
<accession>A0A1E4SLJ0</accession>
<dbReference type="Gene3D" id="1.10.472.10">
    <property type="entry name" value="Cyclin-like"/>
    <property type="match status" value="2"/>
</dbReference>
<dbReference type="InterPro" id="IPR036915">
    <property type="entry name" value="Cyclin-like_sf"/>
</dbReference>
<organism evidence="4 5">
    <name type="scientific">Suhomyces tanzawaensis NRRL Y-17324</name>
    <dbReference type="NCBI Taxonomy" id="984487"/>
    <lineage>
        <taxon>Eukaryota</taxon>
        <taxon>Fungi</taxon>
        <taxon>Dikarya</taxon>
        <taxon>Ascomycota</taxon>
        <taxon>Saccharomycotina</taxon>
        <taxon>Pichiomycetes</taxon>
        <taxon>Debaryomycetaceae</taxon>
        <taxon>Suhomyces</taxon>
    </lineage>
</organism>
<feature type="compositionally biased region" description="Polar residues" evidence="2">
    <location>
        <begin position="1"/>
        <end position="10"/>
    </location>
</feature>
<keyword evidence="5" id="KW-1185">Reference proteome</keyword>
<protein>
    <submittedName>
        <fullName evidence="4">Cyclin-like protein</fullName>
    </submittedName>
</protein>
<dbReference type="STRING" id="984487.A0A1E4SLJ0"/>
<feature type="compositionally biased region" description="Polar residues" evidence="2">
    <location>
        <begin position="19"/>
        <end position="39"/>
    </location>
</feature>
<evidence type="ECO:0000313" key="4">
    <source>
        <dbReference type="EMBL" id="ODV80391.1"/>
    </source>
</evidence>
<dbReference type="GO" id="GO:0006357">
    <property type="term" value="P:regulation of transcription by RNA polymerase II"/>
    <property type="evidence" value="ECO:0007669"/>
    <property type="project" value="InterPro"/>
</dbReference>
<feature type="region of interest" description="Disordered" evidence="2">
    <location>
        <begin position="165"/>
        <end position="184"/>
    </location>
</feature>
<comment type="similarity">
    <text evidence="1">Belongs to the cyclin family.</text>
</comment>
<feature type="compositionally biased region" description="Gly residues" evidence="2">
    <location>
        <begin position="170"/>
        <end position="179"/>
    </location>
</feature>
<evidence type="ECO:0000256" key="2">
    <source>
        <dbReference type="SAM" id="MobiDB-lite"/>
    </source>
</evidence>
<dbReference type="InterPro" id="IPR006671">
    <property type="entry name" value="Cyclin_N"/>
</dbReference>
<proteinExistence type="inferred from homology"/>
<feature type="region of interest" description="Disordered" evidence="2">
    <location>
        <begin position="1"/>
        <end position="39"/>
    </location>
</feature>
<evidence type="ECO:0000313" key="5">
    <source>
        <dbReference type="Proteomes" id="UP000094285"/>
    </source>
</evidence>
<dbReference type="SMART" id="SM00385">
    <property type="entry name" value="CYCLIN"/>
    <property type="match status" value="1"/>
</dbReference>
<name>A0A1E4SLJ0_9ASCO</name>
<dbReference type="GeneID" id="30985768"/>
<keyword evidence="1" id="KW-0195">Cyclin</keyword>
<dbReference type="InterPro" id="IPR043198">
    <property type="entry name" value="Cyclin/Ssn8"/>
</dbReference>
<dbReference type="GO" id="GO:0016538">
    <property type="term" value="F:cyclin-dependent protein serine/threonine kinase regulator activity"/>
    <property type="evidence" value="ECO:0007669"/>
    <property type="project" value="InterPro"/>
</dbReference>
<dbReference type="AlphaFoldDB" id="A0A1E4SLJ0"/>